<dbReference type="AlphaFoldDB" id="A0A1N6D434"/>
<keyword evidence="1" id="KW-0472">Membrane</keyword>
<sequence>MLLDGIFVIVRGKFIGPEKPGPWANLFYKLNVNVFKLGPLFITFGLLWLMWVYSIWANQPRAYIPGMLVCILSLWYLPIGTIFSIIIIAVLLFAKQRVGL</sequence>
<name>A0A1N6D434_9BACT</name>
<keyword evidence="1" id="KW-0812">Transmembrane</keyword>
<accession>A0A1N6D434</accession>
<evidence type="ECO:0000313" key="2">
    <source>
        <dbReference type="EMBL" id="SIN65509.1"/>
    </source>
</evidence>
<keyword evidence="3" id="KW-1185">Reference proteome</keyword>
<evidence type="ECO:0000256" key="1">
    <source>
        <dbReference type="SAM" id="Phobius"/>
    </source>
</evidence>
<keyword evidence="1" id="KW-1133">Transmembrane helix</keyword>
<protein>
    <submittedName>
        <fullName evidence="2">Uncharacterized protein</fullName>
    </submittedName>
</protein>
<reference evidence="2 3" key="1">
    <citation type="submission" date="2016-11" db="EMBL/GenBank/DDBJ databases">
        <authorList>
            <person name="Jaros S."/>
            <person name="Januszkiewicz K."/>
            <person name="Wedrychowicz H."/>
        </authorList>
    </citation>
    <scope>NUCLEOTIDE SEQUENCE [LARGE SCALE GENOMIC DNA]</scope>
    <source>
        <strain evidence="2 3">DSM 24787</strain>
    </source>
</reference>
<dbReference type="Proteomes" id="UP000185003">
    <property type="component" value="Unassembled WGS sequence"/>
</dbReference>
<proteinExistence type="predicted"/>
<evidence type="ECO:0000313" key="3">
    <source>
        <dbReference type="Proteomes" id="UP000185003"/>
    </source>
</evidence>
<dbReference type="EMBL" id="FSRA01000001">
    <property type="protein sequence ID" value="SIN65509.1"/>
    <property type="molecule type" value="Genomic_DNA"/>
</dbReference>
<feature type="transmembrane region" description="Helical" evidence="1">
    <location>
        <begin position="37"/>
        <end position="56"/>
    </location>
</feature>
<organism evidence="2 3">
    <name type="scientific">Chitinophaga niabensis</name>
    <dbReference type="NCBI Taxonomy" id="536979"/>
    <lineage>
        <taxon>Bacteria</taxon>
        <taxon>Pseudomonadati</taxon>
        <taxon>Bacteroidota</taxon>
        <taxon>Chitinophagia</taxon>
        <taxon>Chitinophagales</taxon>
        <taxon>Chitinophagaceae</taxon>
        <taxon>Chitinophaga</taxon>
    </lineage>
</organism>
<dbReference type="STRING" id="536979.SAMN04488055_0227"/>
<feature type="transmembrane region" description="Helical" evidence="1">
    <location>
        <begin position="62"/>
        <end position="94"/>
    </location>
</feature>
<gene>
    <name evidence="2" type="ORF">SAMN04488055_0227</name>
</gene>